<dbReference type="InterPro" id="IPR006703">
    <property type="entry name" value="G_AIG1"/>
</dbReference>
<keyword evidence="3" id="KW-0342">GTP-binding</keyword>
<feature type="domain" description="AIG1-type G" evidence="6">
    <location>
        <begin position="101"/>
        <end position="284"/>
    </location>
</feature>
<proteinExistence type="inferred from homology"/>
<evidence type="ECO:0000256" key="5">
    <source>
        <dbReference type="SAM" id="MobiDB-lite"/>
    </source>
</evidence>
<organism evidence="7 8">
    <name type="scientific">Megalops atlanticus</name>
    <name type="common">Tarpon</name>
    <name type="synonym">Clupea gigantea</name>
    <dbReference type="NCBI Taxonomy" id="7932"/>
    <lineage>
        <taxon>Eukaryota</taxon>
        <taxon>Metazoa</taxon>
        <taxon>Chordata</taxon>
        <taxon>Craniata</taxon>
        <taxon>Vertebrata</taxon>
        <taxon>Euteleostomi</taxon>
        <taxon>Actinopterygii</taxon>
        <taxon>Neopterygii</taxon>
        <taxon>Teleostei</taxon>
        <taxon>Elopiformes</taxon>
        <taxon>Megalopidae</taxon>
        <taxon>Megalops</taxon>
    </lineage>
</organism>
<evidence type="ECO:0000256" key="2">
    <source>
        <dbReference type="ARBA" id="ARBA00022741"/>
    </source>
</evidence>
<feature type="region of interest" description="Disordered" evidence="5">
    <location>
        <begin position="72"/>
        <end position="92"/>
    </location>
</feature>
<keyword evidence="8" id="KW-1185">Reference proteome</keyword>
<evidence type="ECO:0000256" key="4">
    <source>
        <dbReference type="SAM" id="Coils"/>
    </source>
</evidence>
<dbReference type="InterPro" id="IPR027417">
    <property type="entry name" value="P-loop_NTPase"/>
</dbReference>
<keyword evidence="2" id="KW-0547">Nucleotide-binding</keyword>
<dbReference type="Pfam" id="PF04548">
    <property type="entry name" value="AIG1"/>
    <property type="match status" value="1"/>
</dbReference>
<keyword evidence="4" id="KW-0175">Coiled coil</keyword>
<dbReference type="InterPro" id="IPR045058">
    <property type="entry name" value="GIMA/IAN/Toc"/>
</dbReference>
<name>A0A9D3QEK8_MEGAT</name>
<reference evidence="7" key="1">
    <citation type="submission" date="2021-01" db="EMBL/GenBank/DDBJ databases">
        <authorList>
            <person name="Zahm M."/>
            <person name="Roques C."/>
            <person name="Cabau C."/>
            <person name="Klopp C."/>
            <person name="Donnadieu C."/>
            <person name="Jouanno E."/>
            <person name="Lampietro C."/>
            <person name="Louis A."/>
            <person name="Herpin A."/>
            <person name="Echchiki A."/>
            <person name="Berthelot C."/>
            <person name="Parey E."/>
            <person name="Roest-Crollius H."/>
            <person name="Braasch I."/>
            <person name="Postlethwait J."/>
            <person name="Bobe J."/>
            <person name="Montfort J."/>
            <person name="Bouchez O."/>
            <person name="Begum T."/>
            <person name="Mejri S."/>
            <person name="Adams A."/>
            <person name="Chen W.-J."/>
            <person name="Guiguen Y."/>
        </authorList>
    </citation>
    <scope>NUCLEOTIDE SEQUENCE</scope>
    <source>
        <strain evidence="7">YG-15Mar2019-1</strain>
        <tissue evidence="7">Brain</tissue>
    </source>
</reference>
<dbReference type="EMBL" id="JAFDVH010000001">
    <property type="protein sequence ID" value="KAG7491323.1"/>
    <property type="molecule type" value="Genomic_DNA"/>
</dbReference>
<dbReference type="Proteomes" id="UP001046870">
    <property type="component" value="Chromosome 1"/>
</dbReference>
<dbReference type="PANTHER" id="PTHR10903">
    <property type="entry name" value="GTPASE, IMAP FAMILY MEMBER-RELATED"/>
    <property type="match status" value="1"/>
</dbReference>
<dbReference type="OrthoDB" id="8954335at2759"/>
<sequence length="302" mass="33358">MAAAKTEMLLPALPISDPLSFPHPPMNNYPKLEETILINSAGTPFLIVSAPEGTSFGTGEAGDQYDLLTGVAGGGEEETEKRPFRRRNSKEGLPPNLSAELTVVVIGSTDTVAYGPGNILLGREKMLQETGQLSQAAAVRKREVAGCCISVVDMVGVLDSELPQEEAERWVQHCVYGCEQGIHAFLLAVPLGGLTDQERRGAEWIQRAFGERALGFTVVLLIYHDEEKKELELMKNRDVQRLVEMCGGRYQTCCRSISSQTDKKKELQEVLVRLEEEKQEREEEMVRLGHIISDEPCTSLKS</sequence>
<evidence type="ECO:0000256" key="1">
    <source>
        <dbReference type="ARBA" id="ARBA00008535"/>
    </source>
</evidence>
<feature type="coiled-coil region" evidence="4">
    <location>
        <begin position="257"/>
        <end position="291"/>
    </location>
</feature>
<gene>
    <name evidence="7" type="ORF">MATL_G00002370</name>
</gene>
<accession>A0A9D3QEK8</accession>
<dbReference type="PANTHER" id="PTHR10903:SF170">
    <property type="entry name" value="GTPASE IMAP FAMILY MEMBER 7"/>
    <property type="match status" value="1"/>
</dbReference>
<dbReference type="Gene3D" id="3.40.50.300">
    <property type="entry name" value="P-loop containing nucleotide triphosphate hydrolases"/>
    <property type="match status" value="1"/>
</dbReference>
<evidence type="ECO:0000259" key="6">
    <source>
        <dbReference type="Pfam" id="PF04548"/>
    </source>
</evidence>
<dbReference type="AlphaFoldDB" id="A0A9D3QEK8"/>
<evidence type="ECO:0000256" key="3">
    <source>
        <dbReference type="ARBA" id="ARBA00023134"/>
    </source>
</evidence>
<comment type="similarity">
    <text evidence="1">Belongs to the TRAFAC class TrmE-Era-EngA-EngB-Septin-like GTPase superfamily. AIG1/Toc34/Toc159-like paraseptin GTPase family. IAN subfamily.</text>
</comment>
<dbReference type="GO" id="GO:0005525">
    <property type="term" value="F:GTP binding"/>
    <property type="evidence" value="ECO:0007669"/>
    <property type="project" value="UniProtKB-KW"/>
</dbReference>
<evidence type="ECO:0000313" key="7">
    <source>
        <dbReference type="EMBL" id="KAG7491323.1"/>
    </source>
</evidence>
<evidence type="ECO:0000313" key="8">
    <source>
        <dbReference type="Proteomes" id="UP001046870"/>
    </source>
</evidence>
<comment type="caution">
    <text evidence="7">The sequence shown here is derived from an EMBL/GenBank/DDBJ whole genome shotgun (WGS) entry which is preliminary data.</text>
</comment>
<protein>
    <recommendedName>
        <fullName evidence="6">AIG1-type G domain-containing protein</fullName>
    </recommendedName>
</protein>